<dbReference type="RefSeq" id="WP_189417027.1">
    <property type="nucleotide sequence ID" value="NZ_BMYZ01000001.1"/>
</dbReference>
<dbReference type="EMBL" id="BMYZ01000001">
    <property type="protein sequence ID" value="GGY70674.1"/>
    <property type="molecule type" value="Genomic_DNA"/>
</dbReference>
<reference evidence="2" key="1">
    <citation type="journal article" date="2019" name="Int. J. Syst. Evol. Microbiol.">
        <title>The Global Catalogue of Microorganisms (GCM) 10K type strain sequencing project: providing services to taxonomists for standard genome sequencing and annotation.</title>
        <authorList>
            <consortium name="The Broad Institute Genomics Platform"/>
            <consortium name="The Broad Institute Genome Sequencing Center for Infectious Disease"/>
            <person name="Wu L."/>
            <person name="Ma J."/>
        </authorList>
    </citation>
    <scope>NUCLEOTIDE SEQUENCE [LARGE SCALE GENOMIC DNA]</scope>
    <source>
        <strain evidence="2">KCTC 32239</strain>
    </source>
</reference>
<proteinExistence type="predicted"/>
<dbReference type="InterPro" id="IPR011978">
    <property type="entry name" value="YgfB-like"/>
</dbReference>
<name>A0ABQ3AX97_9GAMM</name>
<dbReference type="InterPro" id="IPR036255">
    <property type="entry name" value="YgfB-like_sf"/>
</dbReference>
<dbReference type="Proteomes" id="UP000619761">
    <property type="component" value="Unassembled WGS sequence"/>
</dbReference>
<dbReference type="NCBIfam" id="TIGR02292">
    <property type="entry name" value="ygfB_yecA"/>
    <property type="match status" value="1"/>
</dbReference>
<dbReference type="Pfam" id="PF03695">
    <property type="entry name" value="UPF0149"/>
    <property type="match status" value="1"/>
</dbReference>
<comment type="caution">
    <text evidence="1">The sequence shown here is derived from an EMBL/GenBank/DDBJ whole genome shotgun (WGS) entry which is preliminary data.</text>
</comment>
<dbReference type="SUPFAM" id="SSF101327">
    <property type="entry name" value="YgfB-like"/>
    <property type="match status" value="1"/>
</dbReference>
<accession>A0ABQ3AX97</accession>
<dbReference type="Gene3D" id="1.20.120.740">
    <property type="entry name" value="YgfB uncharacterised protein family UPF0149, PF03695"/>
    <property type="match status" value="1"/>
</dbReference>
<sequence>MSLVEDAPISLTGAETIGDMAGDAGARRFIAALLMSPDCPAYSMNPDQLDGYLRAVAAEPKPTDIKDWMPLVFGGELPGFISGYPIDMITNALISLYNSHRAQVLNNQCTLSFPYEYAEDRASRIQAEQWARGFMQGYIFWQDIWSQYLDENQTGSNLAVILPISTNDEIDDILATISAVADANYALQTGVTIPDLTQMFNRLPQKVIEYGRIAHIIRSNSYAEACERATP</sequence>
<evidence type="ECO:0000313" key="1">
    <source>
        <dbReference type="EMBL" id="GGY70674.1"/>
    </source>
</evidence>
<keyword evidence="2" id="KW-1185">Reference proteome</keyword>
<protein>
    <recommendedName>
        <fullName evidence="3">YecA family protein</fullName>
    </recommendedName>
</protein>
<evidence type="ECO:0000313" key="2">
    <source>
        <dbReference type="Proteomes" id="UP000619761"/>
    </source>
</evidence>
<organism evidence="1 2">
    <name type="scientific">Cellvibrio zantedeschiae</name>
    <dbReference type="NCBI Taxonomy" id="1237077"/>
    <lineage>
        <taxon>Bacteria</taxon>
        <taxon>Pseudomonadati</taxon>
        <taxon>Pseudomonadota</taxon>
        <taxon>Gammaproteobacteria</taxon>
        <taxon>Cellvibrionales</taxon>
        <taxon>Cellvibrionaceae</taxon>
        <taxon>Cellvibrio</taxon>
    </lineage>
</organism>
<gene>
    <name evidence="1" type="ORF">GCM10011613_13970</name>
</gene>
<evidence type="ECO:0008006" key="3">
    <source>
        <dbReference type="Google" id="ProtNLM"/>
    </source>
</evidence>